<feature type="signal peptide" evidence="1">
    <location>
        <begin position="1"/>
        <end position="22"/>
    </location>
</feature>
<accession>A0ABX5PZY6</accession>
<reference evidence="2 3" key="1">
    <citation type="submission" date="2018-06" db="EMBL/GenBank/DDBJ databases">
        <title>Genomic Encyclopedia of Archaeal and Bacterial Type Strains, Phase II (KMG-II): from individual species to whole genera.</title>
        <authorList>
            <person name="Goeker M."/>
        </authorList>
    </citation>
    <scope>NUCLEOTIDE SEQUENCE [LARGE SCALE GENOMIC DNA]</scope>
    <source>
        <strain evidence="2 3">DSM 17205</strain>
    </source>
</reference>
<sequence length="170" mass="19022">MKGYLKIVLLLVLALLSGSCEKDDLCTPDQAVTPRLVIEFKDALNPLEDKAVDRIQVQEIGSTDFAPIDSDDTLVLTNATTISIPLRTNSSTTSYNFILTEDNEVNSDNINFNYTLSEEYVSRSCGFRIVYNNLIAVQTPEAAVTRWIDRVLILEDDITNNTDVHVQILH</sequence>
<dbReference type="Pfam" id="PF20050">
    <property type="entry name" value="DUF6452"/>
    <property type="match status" value="1"/>
</dbReference>
<evidence type="ECO:0000313" key="3">
    <source>
        <dbReference type="Proteomes" id="UP000248584"/>
    </source>
</evidence>
<keyword evidence="3" id="KW-1185">Reference proteome</keyword>
<protein>
    <recommendedName>
        <fullName evidence="4">SbsA Ig-like domain-containing protein</fullName>
    </recommendedName>
</protein>
<name>A0ABX5PZY6_9FLAO</name>
<comment type="caution">
    <text evidence="2">The sequence shown here is derived from an EMBL/GenBank/DDBJ whole genome shotgun (WGS) entry which is preliminary data.</text>
</comment>
<dbReference type="InterPro" id="IPR045607">
    <property type="entry name" value="DUF6452"/>
</dbReference>
<dbReference type="EMBL" id="QKZR01000001">
    <property type="protein sequence ID" value="PZX43197.1"/>
    <property type="molecule type" value="Genomic_DNA"/>
</dbReference>
<organism evidence="2 3">
    <name type="scientific">Nonlabens dokdonensis</name>
    <dbReference type="NCBI Taxonomy" id="328515"/>
    <lineage>
        <taxon>Bacteria</taxon>
        <taxon>Pseudomonadati</taxon>
        <taxon>Bacteroidota</taxon>
        <taxon>Flavobacteriia</taxon>
        <taxon>Flavobacteriales</taxon>
        <taxon>Flavobacteriaceae</taxon>
        <taxon>Nonlabens</taxon>
    </lineage>
</organism>
<keyword evidence="1" id="KW-0732">Signal</keyword>
<gene>
    <name evidence="2" type="ORF">LX97_00197</name>
</gene>
<dbReference type="Proteomes" id="UP000248584">
    <property type="component" value="Unassembled WGS sequence"/>
</dbReference>
<proteinExistence type="predicted"/>
<evidence type="ECO:0000256" key="1">
    <source>
        <dbReference type="SAM" id="SignalP"/>
    </source>
</evidence>
<evidence type="ECO:0000313" key="2">
    <source>
        <dbReference type="EMBL" id="PZX43197.1"/>
    </source>
</evidence>
<dbReference type="RefSeq" id="WP_015360999.1">
    <property type="nucleotide sequence ID" value="NZ_QKZR01000001.1"/>
</dbReference>
<dbReference type="PROSITE" id="PS51257">
    <property type="entry name" value="PROKAR_LIPOPROTEIN"/>
    <property type="match status" value="1"/>
</dbReference>
<feature type="chain" id="PRO_5045933495" description="SbsA Ig-like domain-containing protein" evidence="1">
    <location>
        <begin position="23"/>
        <end position="170"/>
    </location>
</feature>
<evidence type="ECO:0008006" key="4">
    <source>
        <dbReference type="Google" id="ProtNLM"/>
    </source>
</evidence>